<dbReference type="AlphaFoldDB" id="A0AAV0RYA8"/>
<keyword evidence="3" id="KW-1185">Reference proteome</keyword>
<accession>A0AAV0RYA8</accession>
<dbReference type="Proteomes" id="UP001154282">
    <property type="component" value="Unassembled WGS sequence"/>
</dbReference>
<evidence type="ECO:0000313" key="3">
    <source>
        <dbReference type="Proteomes" id="UP001154282"/>
    </source>
</evidence>
<organism evidence="2 3">
    <name type="scientific">Linum tenue</name>
    <dbReference type="NCBI Taxonomy" id="586396"/>
    <lineage>
        <taxon>Eukaryota</taxon>
        <taxon>Viridiplantae</taxon>
        <taxon>Streptophyta</taxon>
        <taxon>Embryophyta</taxon>
        <taxon>Tracheophyta</taxon>
        <taxon>Spermatophyta</taxon>
        <taxon>Magnoliopsida</taxon>
        <taxon>eudicotyledons</taxon>
        <taxon>Gunneridae</taxon>
        <taxon>Pentapetalae</taxon>
        <taxon>rosids</taxon>
        <taxon>fabids</taxon>
        <taxon>Malpighiales</taxon>
        <taxon>Linaceae</taxon>
        <taxon>Linum</taxon>
    </lineage>
</organism>
<dbReference type="EMBL" id="CAMGYJ010000011">
    <property type="protein sequence ID" value="CAI0625704.1"/>
    <property type="molecule type" value="Genomic_DNA"/>
</dbReference>
<evidence type="ECO:0000313" key="2">
    <source>
        <dbReference type="EMBL" id="CAI0625704.1"/>
    </source>
</evidence>
<gene>
    <name evidence="2" type="ORF">LITE_LOCUS50553</name>
</gene>
<sequence length="123" mass="14638">VEWEWLKSFHYFEKNQVLRESLKNPNEKKNLPALHPESSALGLRLPIELCLLGRRRLCESDRSSEQRRRDCAGRNRSSEPYDDLDPRQFRLLCVLGRSRIWRLETTRIYIQVLILARNSSDEV</sequence>
<reference evidence="2" key="1">
    <citation type="submission" date="2022-08" db="EMBL/GenBank/DDBJ databases">
        <authorList>
            <person name="Gutierrez-Valencia J."/>
        </authorList>
    </citation>
    <scope>NUCLEOTIDE SEQUENCE</scope>
</reference>
<protein>
    <submittedName>
        <fullName evidence="2">Uncharacterized protein</fullName>
    </submittedName>
</protein>
<feature type="non-terminal residue" evidence="2">
    <location>
        <position position="1"/>
    </location>
</feature>
<feature type="region of interest" description="Disordered" evidence="1">
    <location>
        <begin position="59"/>
        <end position="84"/>
    </location>
</feature>
<comment type="caution">
    <text evidence="2">The sequence shown here is derived from an EMBL/GenBank/DDBJ whole genome shotgun (WGS) entry which is preliminary data.</text>
</comment>
<evidence type="ECO:0000256" key="1">
    <source>
        <dbReference type="SAM" id="MobiDB-lite"/>
    </source>
</evidence>
<proteinExistence type="predicted"/>
<name>A0AAV0RYA8_9ROSI</name>